<gene>
    <name evidence="1" type="ORF">PFISCL1PPCAC_8399</name>
</gene>
<proteinExistence type="predicted"/>
<dbReference type="Proteomes" id="UP001432322">
    <property type="component" value="Unassembled WGS sequence"/>
</dbReference>
<organism evidence="1 2">
    <name type="scientific">Pristionchus fissidentatus</name>
    <dbReference type="NCBI Taxonomy" id="1538716"/>
    <lineage>
        <taxon>Eukaryota</taxon>
        <taxon>Metazoa</taxon>
        <taxon>Ecdysozoa</taxon>
        <taxon>Nematoda</taxon>
        <taxon>Chromadorea</taxon>
        <taxon>Rhabditida</taxon>
        <taxon>Rhabditina</taxon>
        <taxon>Diplogasteromorpha</taxon>
        <taxon>Diplogasteroidea</taxon>
        <taxon>Neodiplogasteridae</taxon>
        <taxon>Pristionchus</taxon>
    </lineage>
</organism>
<evidence type="ECO:0000313" key="1">
    <source>
        <dbReference type="EMBL" id="GMT17102.1"/>
    </source>
</evidence>
<evidence type="ECO:0000313" key="2">
    <source>
        <dbReference type="Proteomes" id="UP001432322"/>
    </source>
</evidence>
<feature type="non-terminal residue" evidence="1">
    <location>
        <position position="1"/>
    </location>
</feature>
<keyword evidence="2" id="KW-1185">Reference proteome</keyword>
<protein>
    <submittedName>
        <fullName evidence="1">Uncharacterized protein</fullName>
    </submittedName>
</protein>
<dbReference type="AlphaFoldDB" id="A0AAV5VED6"/>
<dbReference type="EMBL" id="BTSY01000003">
    <property type="protein sequence ID" value="GMT17102.1"/>
    <property type="molecule type" value="Genomic_DNA"/>
</dbReference>
<accession>A0AAV5VED6</accession>
<name>A0AAV5VED6_9BILA</name>
<comment type="caution">
    <text evidence="1">The sequence shown here is derived from an EMBL/GenBank/DDBJ whole genome shotgun (WGS) entry which is preliminary data.</text>
</comment>
<reference evidence="1" key="1">
    <citation type="submission" date="2023-10" db="EMBL/GenBank/DDBJ databases">
        <title>Genome assembly of Pristionchus species.</title>
        <authorList>
            <person name="Yoshida K."/>
            <person name="Sommer R.J."/>
        </authorList>
    </citation>
    <scope>NUCLEOTIDE SEQUENCE</scope>
    <source>
        <strain evidence="1">RS5133</strain>
    </source>
</reference>
<feature type="non-terminal residue" evidence="1">
    <location>
        <position position="91"/>
    </location>
</feature>
<sequence>ALRPLDTATIRIPCQTIVQSSSTTTNSSALGWNQTVPQDMRCESRKSTTPTRLSRRRTWPVSCGIVVTECGLSSTRTTTASLSQLTSPTRS</sequence>